<sequence>MYAKFTGRQYEAYKKLREDYRIQDYALQVIYRYHGTLDWEAGPYAPLNGVERYSLVQAVVNDHYEVRLTFVEKLENMIKDQTNKVDSLTERLDSSQHTLSGPLTEYIIPEVQTEREIALAEHNVLRDVYLKYIEEQEGSRYEAKRRLNILLGEVPEPTDDDDDNDDEERYPYDIDEDDEEIVRNPPASIRRDIPFTDKIENKEGNDE</sequence>
<keyword evidence="1" id="KW-0175">Coiled coil</keyword>
<feature type="compositionally biased region" description="Basic and acidic residues" evidence="2">
    <location>
        <begin position="189"/>
        <end position="207"/>
    </location>
</feature>
<feature type="region of interest" description="Disordered" evidence="2">
    <location>
        <begin position="152"/>
        <end position="207"/>
    </location>
</feature>
<accession>S6ANQ8</accession>
<gene>
    <name evidence="3" type="primary">orf207</name>
</gene>
<keyword evidence="4" id="KW-1185">Reference proteome</keyword>
<evidence type="ECO:0000256" key="2">
    <source>
        <dbReference type="SAM" id="MobiDB-lite"/>
    </source>
</evidence>
<protein>
    <submittedName>
        <fullName evidence="3">Putative transcription rho factor</fullName>
    </submittedName>
</protein>
<evidence type="ECO:0000313" key="4">
    <source>
        <dbReference type="Proteomes" id="UP000014701"/>
    </source>
</evidence>
<proteinExistence type="predicted"/>
<feature type="coiled-coil region" evidence="1">
    <location>
        <begin position="71"/>
        <end position="98"/>
    </location>
</feature>
<feature type="compositionally biased region" description="Acidic residues" evidence="2">
    <location>
        <begin position="156"/>
        <end position="180"/>
    </location>
</feature>
<dbReference type="GeneID" id="16511435"/>
<organism evidence="3 4">
    <name type="scientific">Bacillus phage phiNIT1</name>
    <dbReference type="NCBI Taxonomy" id="207656"/>
    <lineage>
        <taxon>Viruses</taxon>
        <taxon>Duplodnaviria</taxon>
        <taxon>Heunggongvirae</taxon>
        <taxon>Uroviricota</taxon>
        <taxon>Caudoviricetes</taxon>
        <taxon>Herelleviridae</taxon>
        <taxon>Bastillevirinae</taxon>
        <taxon>Nitunavirus</taxon>
        <taxon>Nitunavirus NIT1</taxon>
    </lineage>
</organism>
<dbReference type="EMBL" id="AP013029">
    <property type="protein sequence ID" value="BAN59643.1"/>
    <property type="molecule type" value="Genomic_DNA"/>
</dbReference>
<evidence type="ECO:0000313" key="3">
    <source>
        <dbReference type="EMBL" id="BAN59643.1"/>
    </source>
</evidence>
<dbReference type="Proteomes" id="UP000014701">
    <property type="component" value="Segment"/>
</dbReference>
<reference evidence="3 4" key="1">
    <citation type="submission" date="2013-02" db="EMBL/GenBank/DDBJ databases">
        <title>phiNIT1 genome sequensing.</title>
        <authorList>
            <person name="Ozaki T."/>
            <person name="Kaneko J."/>
        </authorList>
    </citation>
    <scope>NUCLEOTIDE SEQUENCE [LARGE SCALE GENOMIC DNA]</scope>
    <source>
        <strain evidence="3">PhiNIT1</strain>
    </source>
</reference>
<evidence type="ECO:0000256" key="1">
    <source>
        <dbReference type="SAM" id="Coils"/>
    </source>
</evidence>
<dbReference type="OrthoDB" id="31906at10239"/>
<dbReference type="RefSeq" id="YP_008318411.1">
    <property type="nucleotide sequence ID" value="NC_021856.1"/>
</dbReference>
<name>S6ANQ8_9CAUD</name>
<dbReference type="KEGG" id="vg:16511435"/>